<keyword evidence="4 17" id="KW-0436">Ligase</keyword>
<dbReference type="SUPFAM" id="SSF48163">
    <property type="entry name" value="An anticodon-binding domain of class I aminoacyl-tRNA synthetases"/>
    <property type="match status" value="1"/>
</dbReference>
<dbReference type="Gene3D" id="3.40.50.620">
    <property type="entry name" value="HUPs"/>
    <property type="match status" value="1"/>
</dbReference>
<dbReference type="FunFam" id="3.40.50.620:FF:000045">
    <property type="entry name" value="Glutamate--tRNA ligase, mitochondrial"/>
    <property type="match status" value="1"/>
</dbReference>
<dbReference type="GO" id="GO:0005739">
    <property type="term" value="C:mitochondrion"/>
    <property type="evidence" value="ECO:0007669"/>
    <property type="project" value="UniProtKB-SubCell"/>
</dbReference>
<comment type="similarity">
    <text evidence="2">Belongs to the class-I aminoacyl-tRNA synthetase family. Glutamate--tRNA ligase type 1 subfamily.</text>
</comment>
<organism evidence="20 21">
    <name type="scientific">Aphidius gifuensis</name>
    <name type="common">Parasitoid wasp</name>
    <dbReference type="NCBI Taxonomy" id="684658"/>
    <lineage>
        <taxon>Eukaryota</taxon>
        <taxon>Metazoa</taxon>
        <taxon>Ecdysozoa</taxon>
        <taxon>Arthropoda</taxon>
        <taxon>Hexapoda</taxon>
        <taxon>Insecta</taxon>
        <taxon>Pterygota</taxon>
        <taxon>Neoptera</taxon>
        <taxon>Endopterygota</taxon>
        <taxon>Hymenoptera</taxon>
        <taxon>Apocrita</taxon>
        <taxon>Ichneumonoidea</taxon>
        <taxon>Braconidae</taxon>
        <taxon>Aphidiinae</taxon>
        <taxon>Aphidius</taxon>
    </lineage>
</organism>
<dbReference type="InterPro" id="IPR020751">
    <property type="entry name" value="aa-tRNA-synth_I_codon-bd_sub2"/>
</dbReference>
<evidence type="ECO:0000256" key="5">
    <source>
        <dbReference type="ARBA" id="ARBA00022741"/>
    </source>
</evidence>
<reference evidence="20 21" key="1">
    <citation type="submission" date="2020-08" db="EMBL/GenBank/DDBJ databases">
        <title>Aphidius gifuensis genome sequencing and assembly.</title>
        <authorList>
            <person name="Du Z."/>
        </authorList>
    </citation>
    <scope>NUCLEOTIDE SEQUENCE [LARGE SCALE GENOMIC DNA]</scope>
    <source>
        <strain evidence="20">YNYX2018</strain>
        <tissue evidence="20">Adults</tissue>
    </source>
</reference>
<dbReference type="NCBIfam" id="TIGR00464">
    <property type="entry name" value="gltX_bact"/>
    <property type="match status" value="1"/>
</dbReference>
<dbReference type="GO" id="GO:0050561">
    <property type="term" value="F:glutamate-tRNA(Gln) ligase activity"/>
    <property type="evidence" value="ECO:0007669"/>
    <property type="project" value="UniProtKB-EC"/>
</dbReference>
<dbReference type="Pfam" id="PF19269">
    <property type="entry name" value="Anticodon_2"/>
    <property type="match status" value="1"/>
</dbReference>
<keyword evidence="21" id="KW-1185">Reference proteome</keyword>
<sequence length="508" mass="58642">MIVKSFILNIRLIQRRYYSRQQVRVRFAPSPTGNLHLGGLRTALYNYLFARKNNGSFILRIEDTDQTRLQSGAMEQLQDDMVWAGIIPDESPVRGGPSGPYIQSKRLDIYKKQVETLLNNGSAYYCFCTERRLELLKKEAQKTRQISKYDNHCRHHDKETINEKLNNGQSYCIRFKLGDKPPSFNDLVYGNLSISQVEGDPVIIKSDGFPTYHFANVVDDHLMNITHVLRGVEWQISTPKHIEIYNAFGWTPPHYAHLPLILNSDGSKLSKRQGDITVNSFRNTGIFPLALLNYITYAGGGFDRNPNQQNIYTYQELIQQFNINRINPNSCKLQPDKLPEFNRYEITRLLSDKNNSNYLIHKVKKIVNDAFVDRKNDGSLQLDDEHIMTILDWSTNRIHNLNDLVSKDLAFLWVIPTDVTSINDPNIIKSIKLLSQQLNDIDKSNFDKKTLTNYLKLFTQNNDIKFSNFMKLLRSILSGLDQGPAVAEMMEILGKDKTLERLNRLFNC</sequence>
<dbReference type="EC" id="6.1.1.24" evidence="10"/>
<dbReference type="InterPro" id="IPR014729">
    <property type="entry name" value="Rossmann-like_a/b/a_fold"/>
</dbReference>
<evidence type="ECO:0000256" key="11">
    <source>
        <dbReference type="ARBA" id="ARBA00044142"/>
    </source>
</evidence>
<dbReference type="InterPro" id="IPR033910">
    <property type="entry name" value="GluRS_core"/>
</dbReference>
<evidence type="ECO:0000259" key="18">
    <source>
        <dbReference type="Pfam" id="PF00749"/>
    </source>
</evidence>
<dbReference type="GO" id="GO:0000049">
    <property type="term" value="F:tRNA binding"/>
    <property type="evidence" value="ECO:0007669"/>
    <property type="project" value="InterPro"/>
</dbReference>
<dbReference type="PROSITE" id="PS00178">
    <property type="entry name" value="AA_TRNA_LIGASE_I"/>
    <property type="match status" value="1"/>
</dbReference>
<keyword evidence="6 17" id="KW-0067">ATP-binding</keyword>
<evidence type="ECO:0000256" key="1">
    <source>
        <dbReference type="ARBA" id="ARBA00004173"/>
    </source>
</evidence>
<evidence type="ECO:0000256" key="6">
    <source>
        <dbReference type="ARBA" id="ARBA00022840"/>
    </source>
</evidence>
<comment type="subcellular location">
    <subcellularLocation>
        <location evidence="1">Mitochondrion</location>
    </subcellularLocation>
</comment>
<dbReference type="InterPro" id="IPR049940">
    <property type="entry name" value="GluQ/Sye"/>
</dbReference>
<dbReference type="InterPro" id="IPR045462">
    <property type="entry name" value="aa-tRNA-synth_I_cd-bd"/>
</dbReference>
<dbReference type="GO" id="GO:0004818">
    <property type="term" value="F:glutamate-tRNA ligase activity"/>
    <property type="evidence" value="ECO:0007669"/>
    <property type="project" value="UniProtKB-EC"/>
</dbReference>
<dbReference type="Gene3D" id="1.10.10.350">
    <property type="match status" value="1"/>
</dbReference>
<proteinExistence type="inferred from homology"/>
<name>A0A835CRM2_APHGI</name>
<dbReference type="InterPro" id="IPR008925">
    <property type="entry name" value="aa_tRNA-synth_I_cd-bd_sf"/>
</dbReference>
<evidence type="ECO:0000256" key="12">
    <source>
        <dbReference type="ARBA" id="ARBA00044251"/>
    </source>
</evidence>
<evidence type="ECO:0000259" key="19">
    <source>
        <dbReference type="Pfam" id="PF19269"/>
    </source>
</evidence>
<evidence type="ECO:0000256" key="2">
    <source>
        <dbReference type="ARBA" id="ARBA00007894"/>
    </source>
</evidence>
<evidence type="ECO:0000256" key="16">
    <source>
        <dbReference type="ARBA" id="ARBA00047689"/>
    </source>
</evidence>
<evidence type="ECO:0000256" key="13">
    <source>
        <dbReference type="ARBA" id="ARBA00044313"/>
    </source>
</evidence>
<evidence type="ECO:0000256" key="17">
    <source>
        <dbReference type="RuleBase" id="RU363037"/>
    </source>
</evidence>
<dbReference type="Proteomes" id="UP000639338">
    <property type="component" value="Unassembled WGS sequence"/>
</dbReference>
<dbReference type="CDD" id="cd00808">
    <property type="entry name" value="GluRS_core"/>
    <property type="match status" value="1"/>
</dbReference>
<dbReference type="EC" id="6.1.1.17" evidence="3"/>
<dbReference type="GO" id="GO:0005524">
    <property type="term" value="F:ATP binding"/>
    <property type="evidence" value="ECO:0007669"/>
    <property type="project" value="UniProtKB-KW"/>
</dbReference>
<evidence type="ECO:0000256" key="10">
    <source>
        <dbReference type="ARBA" id="ARBA00044054"/>
    </source>
</evidence>
<feature type="domain" description="Glutamyl/glutaminyl-tRNA synthetase class Ib catalytic" evidence="18">
    <location>
        <begin position="22"/>
        <end position="329"/>
    </location>
</feature>
<keyword evidence="7 17" id="KW-0648">Protein biosynthesis</keyword>
<comment type="catalytic activity">
    <reaction evidence="14">
        <text>tRNA(Glu) + L-glutamate + ATP = L-glutamyl-tRNA(Glu) + AMP + diphosphate</text>
        <dbReference type="Rhea" id="RHEA:23540"/>
        <dbReference type="Rhea" id="RHEA-COMP:9663"/>
        <dbReference type="Rhea" id="RHEA-COMP:9680"/>
        <dbReference type="ChEBI" id="CHEBI:29985"/>
        <dbReference type="ChEBI" id="CHEBI:30616"/>
        <dbReference type="ChEBI" id="CHEBI:33019"/>
        <dbReference type="ChEBI" id="CHEBI:78442"/>
        <dbReference type="ChEBI" id="CHEBI:78520"/>
        <dbReference type="ChEBI" id="CHEBI:456215"/>
        <dbReference type="EC" id="6.1.1.17"/>
    </reaction>
    <physiologicalReaction direction="left-to-right" evidence="14">
        <dbReference type="Rhea" id="RHEA:23541"/>
    </physiologicalReaction>
</comment>
<comment type="catalytic activity">
    <reaction evidence="16">
        <text>tRNA(Gln) + L-glutamate + ATP = L-glutamyl-tRNA(Gln) + AMP + diphosphate</text>
        <dbReference type="Rhea" id="RHEA:64612"/>
        <dbReference type="Rhea" id="RHEA-COMP:9662"/>
        <dbReference type="Rhea" id="RHEA-COMP:9684"/>
        <dbReference type="ChEBI" id="CHEBI:29985"/>
        <dbReference type="ChEBI" id="CHEBI:30616"/>
        <dbReference type="ChEBI" id="CHEBI:33019"/>
        <dbReference type="ChEBI" id="CHEBI:78442"/>
        <dbReference type="ChEBI" id="CHEBI:78520"/>
        <dbReference type="ChEBI" id="CHEBI:456215"/>
    </reaction>
    <physiologicalReaction direction="left-to-right" evidence="16">
        <dbReference type="Rhea" id="RHEA:64613"/>
    </physiologicalReaction>
</comment>
<evidence type="ECO:0000256" key="3">
    <source>
        <dbReference type="ARBA" id="ARBA00012835"/>
    </source>
</evidence>
<dbReference type="InterPro" id="IPR001412">
    <property type="entry name" value="aa-tRNA-synth_I_CS"/>
</dbReference>
<keyword evidence="5 17" id="KW-0547">Nucleotide-binding</keyword>
<dbReference type="Pfam" id="PF00749">
    <property type="entry name" value="tRNA-synt_1c"/>
    <property type="match status" value="1"/>
</dbReference>
<evidence type="ECO:0000256" key="15">
    <source>
        <dbReference type="ARBA" id="ARBA00047479"/>
    </source>
</evidence>
<evidence type="ECO:0000313" key="20">
    <source>
        <dbReference type="EMBL" id="KAF7992989.1"/>
    </source>
</evidence>
<dbReference type="InterPro" id="IPR000924">
    <property type="entry name" value="Glu/Gln-tRNA-synth"/>
</dbReference>
<evidence type="ECO:0000256" key="14">
    <source>
        <dbReference type="ARBA" id="ARBA00047366"/>
    </source>
</evidence>
<evidence type="ECO:0000256" key="4">
    <source>
        <dbReference type="ARBA" id="ARBA00022598"/>
    </source>
</evidence>
<dbReference type="EMBL" id="JACMRX010000003">
    <property type="protein sequence ID" value="KAF7992989.1"/>
    <property type="molecule type" value="Genomic_DNA"/>
</dbReference>
<dbReference type="GO" id="GO:0008270">
    <property type="term" value="F:zinc ion binding"/>
    <property type="evidence" value="ECO:0007669"/>
    <property type="project" value="InterPro"/>
</dbReference>
<gene>
    <name evidence="20" type="ORF">HCN44_005770</name>
</gene>
<dbReference type="OrthoDB" id="428822at2759"/>
<comment type="catalytic activity">
    <reaction evidence="15">
        <text>tRNA(Glx) + L-glutamate + ATP = L-glutamyl-tRNA(Glx) + AMP + diphosphate</text>
        <dbReference type="Rhea" id="RHEA:18397"/>
        <dbReference type="Rhea" id="RHEA-COMP:9713"/>
        <dbReference type="Rhea" id="RHEA-COMP:9716"/>
        <dbReference type="ChEBI" id="CHEBI:29985"/>
        <dbReference type="ChEBI" id="CHEBI:30616"/>
        <dbReference type="ChEBI" id="CHEBI:33019"/>
        <dbReference type="ChEBI" id="CHEBI:78442"/>
        <dbReference type="ChEBI" id="CHEBI:78520"/>
        <dbReference type="ChEBI" id="CHEBI:456215"/>
        <dbReference type="EC" id="6.1.1.24"/>
    </reaction>
    <physiologicalReaction direction="left-to-right" evidence="15">
        <dbReference type="Rhea" id="RHEA:18398"/>
    </physiologicalReaction>
</comment>
<dbReference type="PANTHER" id="PTHR43311">
    <property type="entry name" value="GLUTAMATE--TRNA LIGASE"/>
    <property type="match status" value="1"/>
</dbReference>
<accession>A0A835CRM2</accession>
<dbReference type="SUPFAM" id="SSF52374">
    <property type="entry name" value="Nucleotidylyl transferase"/>
    <property type="match status" value="1"/>
</dbReference>
<dbReference type="PANTHER" id="PTHR43311:SF2">
    <property type="entry name" value="GLUTAMATE--TRNA LIGASE, MITOCHONDRIAL-RELATED"/>
    <property type="match status" value="1"/>
</dbReference>
<dbReference type="GO" id="GO:0006424">
    <property type="term" value="P:glutamyl-tRNA aminoacylation"/>
    <property type="evidence" value="ECO:0007669"/>
    <property type="project" value="InterPro"/>
</dbReference>
<protein>
    <recommendedName>
        <fullName evidence="11">Nondiscriminating glutamyl-tRNA synthetase EARS2, mitochondrial</fullName>
        <ecNumber evidence="3">6.1.1.17</ecNumber>
        <ecNumber evidence="10">6.1.1.24</ecNumber>
    </recommendedName>
    <alternativeName>
        <fullName evidence="13">Glutamate--tRNA(Gln) ligase EARS2, mitochondrial</fullName>
    </alternativeName>
    <alternativeName>
        <fullName evidence="9">Glutamyl-tRNA synthetase</fullName>
    </alternativeName>
    <alternativeName>
        <fullName evidence="12">Mitochondrial glutamyl-tRNA synthetase</fullName>
    </alternativeName>
</protein>
<keyword evidence="8 17" id="KW-0030">Aminoacyl-tRNA synthetase</keyword>
<comment type="caution">
    <text evidence="20">The sequence shown here is derived from an EMBL/GenBank/DDBJ whole genome shotgun (WGS) entry which is preliminary data.</text>
</comment>
<evidence type="ECO:0000313" key="21">
    <source>
        <dbReference type="Proteomes" id="UP000639338"/>
    </source>
</evidence>
<evidence type="ECO:0000256" key="7">
    <source>
        <dbReference type="ARBA" id="ARBA00022917"/>
    </source>
</evidence>
<dbReference type="PRINTS" id="PR00987">
    <property type="entry name" value="TRNASYNTHGLU"/>
</dbReference>
<dbReference type="HAMAP" id="MF_00022">
    <property type="entry name" value="Glu_tRNA_synth_type1"/>
    <property type="match status" value="1"/>
</dbReference>
<dbReference type="AlphaFoldDB" id="A0A835CRM2"/>
<dbReference type="InterPro" id="IPR004527">
    <property type="entry name" value="Glu-tRNA-ligase_bac/mito"/>
</dbReference>
<dbReference type="InterPro" id="IPR020058">
    <property type="entry name" value="Glu/Gln-tRNA-synth_Ib_cat-dom"/>
</dbReference>
<feature type="domain" description="Aminoacyl-tRNA synthetase class I anticodon-binding" evidence="19">
    <location>
        <begin position="382"/>
        <end position="504"/>
    </location>
</feature>
<evidence type="ECO:0000256" key="8">
    <source>
        <dbReference type="ARBA" id="ARBA00023146"/>
    </source>
</evidence>
<evidence type="ECO:0000256" key="9">
    <source>
        <dbReference type="ARBA" id="ARBA00030865"/>
    </source>
</evidence>